<dbReference type="PROSITE" id="PS51186">
    <property type="entry name" value="GNAT"/>
    <property type="match status" value="2"/>
</dbReference>
<dbReference type="SUPFAM" id="SSF55729">
    <property type="entry name" value="Acyl-CoA N-acyltransferases (Nat)"/>
    <property type="match status" value="2"/>
</dbReference>
<protein>
    <submittedName>
        <fullName evidence="2">GNAT family N-acetyltransferase</fullName>
    </submittedName>
</protein>
<dbReference type="CDD" id="cd04301">
    <property type="entry name" value="NAT_SF"/>
    <property type="match status" value="2"/>
</dbReference>
<dbReference type="AlphaFoldDB" id="A0AAX3LWL8"/>
<dbReference type="PANTHER" id="PTHR43415">
    <property type="entry name" value="SPERMIDINE N(1)-ACETYLTRANSFERASE"/>
    <property type="match status" value="1"/>
</dbReference>
<dbReference type="Pfam" id="PF00583">
    <property type="entry name" value="Acetyltransf_1"/>
    <property type="match status" value="2"/>
</dbReference>
<sequence length="359" mass="41747">MTLQQPQVGDLQLRIIQANEQHAEQVTSLLVNAAEWMESQGIEQWKKEMFTSELIHSYFVEREVFLLYVDDRPAAMFTLQSGDPDYWQHLDDDRYLYLHRLTVHQDFRSLGLGAILIQWATNYALTSGKKGLRLDCMAHLPTLNRFYQSQDFRYMGTHDVKGRLASLYEKLPPAEDHQIRLEYFLEKDFDQLLEWSGDAKFLQQWSGIGWEYPLDTSDLEAHIEGANHPMFSDQLIYIVVDRITNHKVGHVALSRIDRTNRSARISKLLVGDPEARGKGYGRQILNELLRIGFDTLGMHRITLGVYDYNVSAIKLYESCGFSKEGLMRDSSWLDGQYYSVYEMSILEDEWRALQSRSTL</sequence>
<name>A0AAX3LWL8_9BACL</name>
<dbReference type="Proteomes" id="UP001220509">
    <property type="component" value="Chromosome"/>
</dbReference>
<dbReference type="EMBL" id="CP117416">
    <property type="protein sequence ID" value="WCT54067.1"/>
    <property type="molecule type" value="Genomic_DNA"/>
</dbReference>
<dbReference type="InterPro" id="IPR016181">
    <property type="entry name" value="Acyl_CoA_acyltransferase"/>
</dbReference>
<dbReference type="RefSeq" id="WP_273612619.1">
    <property type="nucleotide sequence ID" value="NZ_CP117416.1"/>
</dbReference>
<accession>A0AAX3LWL8</accession>
<dbReference type="InterPro" id="IPR000182">
    <property type="entry name" value="GNAT_dom"/>
</dbReference>
<evidence type="ECO:0000313" key="2">
    <source>
        <dbReference type="EMBL" id="WCT54067.1"/>
    </source>
</evidence>
<evidence type="ECO:0000313" key="3">
    <source>
        <dbReference type="Proteomes" id="UP001220509"/>
    </source>
</evidence>
<gene>
    <name evidence="2" type="ORF">PQ456_12710</name>
</gene>
<reference evidence="2 3" key="1">
    <citation type="submission" date="2023-02" db="EMBL/GenBank/DDBJ databases">
        <title>Genome sequence of Paenibacillus kyungheensis KACC 18744.</title>
        <authorList>
            <person name="Kim S."/>
            <person name="Heo J."/>
            <person name="Kwon S.-W."/>
        </authorList>
    </citation>
    <scope>NUCLEOTIDE SEQUENCE [LARGE SCALE GENOMIC DNA]</scope>
    <source>
        <strain evidence="2 3">KACC 18744</strain>
    </source>
</reference>
<keyword evidence="3" id="KW-1185">Reference proteome</keyword>
<feature type="domain" description="N-acetyltransferase" evidence="1">
    <location>
        <begin position="179"/>
        <end position="348"/>
    </location>
</feature>
<feature type="domain" description="N-acetyltransferase" evidence="1">
    <location>
        <begin position="13"/>
        <end position="186"/>
    </location>
</feature>
<proteinExistence type="predicted"/>
<dbReference type="PANTHER" id="PTHR43415:SF5">
    <property type="entry name" value="ACETYLTRANSFERASE"/>
    <property type="match status" value="1"/>
</dbReference>
<evidence type="ECO:0000259" key="1">
    <source>
        <dbReference type="PROSITE" id="PS51186"/>
    </source>
</evidence>
<dbReference type="GO" id="GO:0016747">
    <property type="term" value="F:acyltransferase activity, transferring groups other than amino-acyl groups"/>
    <property type="evidence" value="ECO:0007669"/>
    <property type="project" value="InterPro"/>
</dbReference>
<dbReference type="KEGG" id="pka:PQ456_12710"/>
<dbReference type="Gene3D" id="3.40.630.30">
    <property type="match status" value="2"/>
</dbReference>
<organism evidence="2 3">
    <name type="scientific">Paenibacillus kyungheensis</name>
    <dbReference type="NCBI Taxonomy" id="1452732"/>
    <lineage>
        <taxon>Bacteria</taxon>
        <taxon>Bacillati</taxon>
        <taxon>Bacillota</taxon>
        <taxon>Bacilli</taxon>
        <taxon>Bacillales</taxon>
        <taxon>Paenibacillaceae</taxon>
        <taxon>Paenibacillus</taxon>
    </lineage>
</organism>